<dbReference type="GeneID" id="54414405"/>
<evidence type="ECO:0000256" key="1">
    <source>
        <dbReference type="ARBA" id="ARBA00023002"/>
    </source>
</evidence>
<dbReference type="CDD" id="cd05227">
    <property type="entry name" value="AR_SDR_e"/>
    <property type="match status" value="1"/>
</dbReference>
<gene>
    <name evidence="4 6" type="ORF">P152DRAFT_139322</name>
</gene>
<evidence type="ECO:0000313" key="5">
    <source>
        <dbReference type="Proteomes" id="UP000504638"/>
    </source>
</evidence>
<evidence type="ECO:0000256" key="2">
    <source>
        <dbReference type="ARBA" id="ARBA00023445"/>
    </source>
</evidence>
<dbReference type="InterPro" id="IPR001509">
    <property type="entry name" value="Epimerase_deHydtase"/>
</dbReference>
<keyword evidence="1" id="KW-0560">Oxidoreductase</keyword>
<name>A0A6G1FWK4_9PEZI</name>
<comment type="similarity">
    <text evidence="2">Belongs to the NAD(P)-dependent epimerase/dehydratase family. Dihydroflavonol-4-reductase subfamily.</text>
</comment>
<reference evidence="4 6" key="1">
    <citation type="submission" date="2020-01" db="EMBL/GenBank/DDBJ databases">
        <authorList>
            <consortium name="DOE Joint Genome Institute"/>
            <person name="Haridas S."/>
            <person name="Albert R."/>
            <person name="Binder M."/>
            <person name="Bloem J."/>
            <person name="Labutti K."/>
            <person name="Salamov A."/>
            <person name="Andreopoulos B."/>
            <person name="Baker S.E."/>
            <person name="Barry K."/>
            <person name="Bills G."/>
            <person name="Bluhm B.H."/>
            <person name="Cannon C."/>
            <person name="Castanera R."/>
            <person name="Culley D.E."/>
            <person name="Daum C."/>
            <person name="Ezra D."/>
            <person name="Gonzalez J.B."/>
            <person name="Henrissat B."/>
            <person name="Kuo A."/>
            <person name="Liang C."/>
            <person name="Lipzen A."/>
            <person name="Lutzoni F."/>
            <person name="Magnuson J."/>
            <person name="Mondo S."/>
            <person name="Nolan M."/>
            <person name="Ohm R."/>
            <person name="Pangilinan J."/>
            <person name="Park H.-J."/>
            <person name="Ramirez L."/>
            <person name="Alfaro M."/>
            <person name="Sun H."/>
            <person name="Tritt A."/>
            <person name="Yoshinaga Y."/>
            <person name="Zwiers L.-H."/>
            <person name="Turgeon B.G."/>
            <person name="Goodwin S.B."/>
            <person name="Spatafora J.W."/>
            <person name="Crous P.W."/>
            <person name="Grigoriev I.V."/>
        </authorList>
    </citation>
    <scope>NUCLEOTIDE SEQUENCE</scope>
    <source>
        <strain evidence="4 6">CBS 781.70</strain>
    </source>
</reference>
<sequence length="353" mass="37654">MSTLLQSSAAHPILVTGATGFLGAHIVSQLLHAGHHVRATVRSPSSIPKLRTTLAQPASPTSPLTIAIVPDLTAPGAFTAAAEGVVGIIHSASPFVLKVESIENDLLKPAINGTLEILEAAAATPTCARVVIISSFAAALNLEAGSRPGYTYTSADWNPSTYETARTGDALNGYGASKTLAEKAGWDFVAERKPHFELVTTCPAWIFGPRLDEIEDLGRLNESTGAIYRLINGTLKEVPGTDFGAWVDVRNIAKASIQGLVRPGVGGKRYLVTGGKWNYQDAVDAILEEFPELEGRVPVGKPGSGKDEIDLWYKVDSSPAQKELGIDWIDLKKSIVDMVRTLLDNEKRLGVTH</sequence>
<protein>
    <submittedName>
        <fullName evidence="4 6">NAD(P)-binding protein</fullName>
    </submittedName>
</protein>
<dbReference type="RefSeq" id="XP_033531713.1">
    <property type="nucleotide sequence ID" value="XM_033673835.1"/>
</dbReference>
<dbReference type="Gene3D" id="3.40.50.720">
    <property type="entry name" value="NAD(P)-binding Rossmann-like Domain"/>
    <property type="match status" value="1"/>
</dbReference>
<reference evidence="6" key="3">
    <citation type="submission" date="2025-04" db="UniProtKB">
        <authorList>
            <consortium name="RefSeq"/>
        </authorList>
    </citation>
    <scope>IDENTIFICATION</scope>
    <source>
        <strain evidence="6">CBS 781.70</strain>
    </source>
</reference>
<evidence type="ECO:0000259" key="3">
    <source>
        <dbReference type="Pfam" id="PF01370"/>
    </source>
</evidence>
<reference evidence="6" key="2">
    <citation type="submission" date="2020-04" db="EMBL/GenBank/DDBJ databases">
        <authorList>
            <consortium name="NCBI Genome Project"/>
        </authorList>
    </citation>
    <scope>NUCLEOTIDE SEQUENCE</scope>
    <source>
        <strain evidence="6">CBS 781.70</strain>
    </source>
</reference>
<dbReference type="OrthoDB" id="2735536at2759"/>
<dbReference type="PANTHER" id="PTHR10366">
    <property type="entry name" value="NAD DEPENDENT EPIMERASE/DEHYDRATASE"/>
    <property type="match status" value="1"/>
</dbReference>
<dbReference type="PANTHER" id="PTHR10366:SF579">
    <property type="entry name" value="3-BETA HYDROXYSTEROID DEHYDROGENASE_ISOMERASE FAMILY PROTEIN (AFU_ORTHOLOGUE AFUA_3G02250)"/>
    <property type="match status" value="1"/>
</dbReference>
<dbReference type="Pfam" id="PF01370">
    <property type="entry name" value="Epimerase"/>
    <property type="match status" value="1"/>
</dbReference>
<dbReference type="InterPro" id="IPR036291">
    <property type="entry name" value="NAD(P)-bd_dom_sf"/>
</dbReference>
<feature type="domain" description="NAD-dependent epimerase/dehydratase" evidence="3">
    <location>
        <begin position="13"/>
        <end position="257"/>
    </location>
</feature>
<dbReference type="AlphaFoldDB" id="A0A6G1FWK4"/>
<organism evidence="4">
    <name type="scientific">Eremomyces bilateralis CBS 781.70</name>
    <dbReference type="NCBI Taxonomy" id="1392243"/>
    <lineage>
        <taxon>Eukaryota</taxon>
        <taxon>Fungi</taxon>
        <taxon>Dikarya</taxon>
        <taxon>Ascomycota</taxon>
        <taxon>Pezizomycotina</taxon>
        <taxon>Dothideomycetes</taxon>
        <taxon>Dothideomycetes incertae sedis</taxon>
        <taxon>Eremomycetales</taxon>
        <taxon>Eremomycetaceae</taxon>
        <taxon>Eremomyces</taxon>
    </lineage>
</organism>
<keyword evidence="5" id="KW-1185">Reference proteome</keyword>
<dbReference type="SUPFAM" id="SSF51735">
    <property type="entry name" value="NAD(P)-binding Rossmann-fold domains"/>
    <property type="match status" value="1"/>
</dbReference>
<dbReference type="GO" id="GO:0016616">
    <property type="term" value="F:oxidoreductase activity, acting on the CH-OH group of donors, NAD or NADP as acceptor"/>
    <property type="evidence" value="ECO:0007669"/>
    <property type="project" value="TreeGrafter"/>
</dbReference>
<dbReference type="Proteomes" id="UP000504638">
    <property type="component" value="Unplaced"/>
</dbReference>
<proteinExistence type="inferred from homology"/>
<dbReference type="EMBL" id="ML975168">
    <property type="protein sequence ID" value="KAF1810082.1"/>
    <property type="molecule type" value="Genomic_DNA"/>
</dbReference>
<evidence type="ECO:0000313" key="6">
    <source>
        <dbReference type="RefSeq" id="XP_033531713.1"/>
    </source>
</evidence>
<dbReference type="InterPro" id="IPR050425">
    <property type="entry name" value="NAD(P)_dehydrat-like"/>
</dbReference>
<accession>A0A6G1FWK4</accession>
<evidence type="ECO:0000313" key="4">
    <source>
        <dbReference type="EMBL" id="KAF1810082.1"/>
    </source>
</evidence>